<dbReference type="EMBL" id="AP028922">
    <property type="protein sequence ID" value="BET02809.1"/>
    <property type="molecule type" value="Genomic_DNA"/>
</dbReference>
<reference evidence="1 2" key="1">
    <citation type="submission" date="2023-09" db="EMBL/GenBank/DDBJ databases">
        <title>Nesidiocoris tenuis whole genome shotgun sequence.</title>
        <authorList>
            <person name="Shibata T."/>
            <person name="Shimoda M."/>
            <person name="Kobayashi T."/>
            <person name="Uehara T."/>
        </authorList>
    </citation>
    <scope>NUCLEOTIDE SEQUENCE [LARGE SCALE GENOMIC DNA]</scope>
    <source>
        <strain evidence="1 2">Japan</strain>
    </source>
</reference>
<dbReference type="Proteomes" id="UP001307889">
    <property type="component" value="Chromosome 14"/>
</dbReference>
<name>A0ABN7BEK3_9HEMI</name>
<gene>
    <name evidence="1" type="ORF">NTJ_15628</name>
</gene>
<keyword evidence="2" id="KW-1185">Reference proteome</keyword>
<evidence type="ECO:0000313" key="2">
    <source>
        <dbReference type="Proteomes" id="UP001307889"/>
    </source>
</evidence>
<sequence>MHQKFPGQVTTVGSRRAMCPINLDRRDLVTAVARDIHAYSNRRIETQSGRLNKANLPAATVKYKVQTVAASEFPNKFDRSGVGR</sequence>
<accession>A0ABN7BEK3</accession>
<protein>
    <submittedName>
        <fullName evidence="1">Uncharacterized protein</fullName>
    </submittedName>
</protein>
<proteinExistence type="predicted"/>
<evidence type="ECO:0000313" key="1">
    <source>
        <dbReference type="EMBL" id="BET02809.1"/>
    </source>
</evidence>
<organism evidence="1 2">
    <name type="scientific">Nesidiocoris tenuis</name>
    <dbReference type="NCBI Taxonomy" id="355587"/>
    <lineage>
        <taxon>Eukaryota</taxon>
        <taxon>Metazoa</taxon>
        <taxon>Ecdysozoa</taxon>
        <taxon>Arthropoda</taxon>
        <taxon>Hexapoda</taxon>
        <taxon>Insecta</taxon>
        <taxon>Pterygota</taxon>
        <taxon>Neoptera</taxon>
        <taxon>Paraneoptera</taxon>
        <taxon>Hemiptera</taxon>
        <taxon>Heteroptera</taxon>
        <taxon>Panheteroptera</taxon>
        <taxon>Cimicomorpha</taxon>
        <taxon>Miridae</taxon>
        <taxon>Dicyphina</taxon>
        <taxon>Nesidiocoris</taxon>
    </lineage>
</organism>